<name>A0ABP8YGJ5_9ACTN</name>
<dbReference type="PANTHER" id="PTHR30483:SF6">
    <property type="entry name" value="PERIPLASMIC BINDING PROTEIN OF ABC TRANSPORTER FOR NATURAL AMINO ACIDS"/>
    <property type="match status" value="1"/>
</dbReference>
<dbReference type="Gene3D" id="3.40.50.2300">
    <property type="match status" value="2"/>
</dbReference>
<evidence type="ECO:0000313" key="4">
    <source>
        <dbReference type="EMBL" id="GAA4725980.1"/>
    </source>
</evidence>
<evidence type="ECO:0000259" key="3">
    <source>
        <dbReference type="Pfam" id="PF13458"/>
    </source>
</evidence>
<keyword evidence="5" id="KW-1185">Reference proteome</keyword>
<accession>A0ABP8YGJ5</accession>
<evidence type="ECO:0000313" key="5">
    <source>
        <dbReference type="Proteomes" id="UP001499882"/>
    </source>
</evidence>
<sequence length="403" mass="41775">MEPFGPKHSQKRSRGQLVGGVVLASSLFLAGCGGTAAGPGGAGPSSGDELPETVKVMVSVPLTGPAAFAGAEAEKGYELAAAEINESGFLGDGVTLEIDVRDTQASVQKAASDVTAAIADSEVTAVLGSLSSAEALAQSPIAEKQKMPIVYIQAGSPGVILGDYTYRFPTPMSSYYNILSEQIAKEGWTSIGMVYGAWVPTLKELGEVAIPEMAEELGIEVTSSVATQQTTQDFSAPIKQVLESDPDVVSILQIGPANATAMQQLRQAGFDGPVLGNSSAGANTLEPAGENGAGMIWPVDFAPGTDDPASIEFIEKYKTANNDEEPFPYAAEAYDATWFVAKAIEAAGSANRGAVKDAMVEMAGGTWTGALGSDLSFEENSLKVNGTVIEWDGTRENVLYSAN</sequence>
<keyword evidence="2" id="KW-0732">Signal</keyword>
<dbReference type="RefSeq" id="WP_345525073.1">
    <property type="nucleotide sequence ID" value="NZ_BAABKN010000005.1"/>
</dbReference>
<reference evidence="5" key="1">
    <citation type="journal article" date="2019" name="Int. J. Syst. Evol. Microbiol.">
        <title>The Global Catalogue of Microorganisms (GCM) 10K type strain sequencing project: providing services to taxonomists for standard genome sequencing and annotation.</title>
        <authorList>
            <consortium name="The Broad Institute Genomics Platform"/>
            <consortium name="The Broad Institute Genome Sequencing Center for Infectious Disease"/>
            <person name="Wu L."/>
            <person name="Ma J."/>
        </authorList>
    </citation>
    <scope>NUCLEOTIDE SEQUENCE [LARGE SCALE GENOMIC DNA]</scope>
    <source>
        <strain evidence="5">JCM 18532</strain>
    </source>
</reference>
<dbReference type="InterPro" id="IPR028082">
    <property type="entry name" value="Peripla_BP_I"/>
</dbReference>
<dbReference type="Pfam" id="PF13458">
    <property type="entry name" value="Peripla_BP_6"/>
    <property type="match status" value="1"/>
</dbReference>
<dbReference type="PROSITE" id="PS51257">
    <property type="entry name" value="PROKAR_LIPOPROTEIN"/>
    <property type="match status" value="1"/>
</dbReference>
<feature type="domain" description="Leucine-binding protein" evidence="3">
    <location>
        <begin position="53"/>
        <end position="373"/>
    </location>
</feature>
<dbReference type="InterPro" id="IPR051010">
    <property type="entry name" value="BCAA_transport"/>
</dbReference>
<dbReference type="SUPFAM" id="SSF53822">
    <property type="entry name" value="Periplasmic binding protein-like I"/>
    <property type="match status" value="1"/>
</dbReference>
<gene>
    <name evidence="4" type="ORF">GCM10023350_05860</name>
</gene>
<organism evidence="4 5">
    <name type="scientific">Nocardioides endophyticus</name>
    <dbReference type="NCBI Taxonomy" id="1353775"/>
    <lineage>
        <taxon>Bacteria</taxon>
        <taxon>Bacillati</taxon>
        <taxon>Actinomycetota</taxon>
        <taxon>Actinomycetes</taxon>
        <taxon>Propionibacteriales</taxon>
        <taxon>Nocardioidaceae</taxon>
        <taxon>Nocardioides</taxon>
    </lineage>
</organism>
<dbReference type="EMBL" id="BAABKN010000005">
    <property type="protein sequence ID" value="GAA4725980.1"/>
    <property type="molecule type" value="Genomic_DNA"/>
</dbReference>
<proteinExistence type="inferred from homology"/>
<comment type="similarity">
    <text evidence="1">Belongs to the leucine-binding protein family.</text>
</comment>
<evidence type="ECO:0000256" key="1">
    <source>
        <dbReference type="ARBA" id="ARBA00010062"/>
    </source>
</evidence>
<dbReference type="InterPro" id="IPR028081">
    <property type="entry name" value="Leu-bd"/>
</dbReference>
<evidence type="ECO:0000256" key="2">
    <source>
        <dbReference type="ARBA" id="ARBA00022729"/>
    </source>
</evidence>
<protein>
    <recommendedName>
        <fullName evidence="3">Leucine-binding protein domain-containing protein</fullName>
    </recommendedName>
</protein>
<dbReference type="Proteomes" id="UP001499882">
    <property type="component" value="Unassembled WGS sequence"/>
</dbReference>
<dbReference type="PANTHER" id="PTHR30483">
    <property type="entry name" value="LEUCINE-SPECIFIC-BINDING PROTEIN"/>
    <property type="match status" value="1"/>
</dbReference>
<comment type="caution">
    <text evidence="4">The sequence shown here is derived from an EMBL/GenBank/DDBJ whole genome shotgun (WGS) entry which is preliminary data.</text>
</comment>